<keyword evidence="3" id="KW-1185">Reference proteome</keyword>
<reference evidence="2" key="1">
    <citation type="submission" date="2022-06" db="EMBL/GenBank/DDBJ databases">
        <authorList>
            <consortium name="SYNGENTA / RWTH Aachen University"/>
        </authorList>
    </citation>
    <scope>NUCLEOTIDE SEQUENCE</scope>
</reference>
<protein>
    <submittedName>
        <fullName evidence="2">Uncharacterized protein</fullName>
    </submittedName>
</protein>
<accession>A0AAV0AX44</accession>
<organism evidence="2 3">
    <name type="scientific">Phakopsora pachyrhizi</name>
    <name type="common">Asian soybean rust disease fungus</name>
    <dbReference type="NCBI Taxonomy" id="170000"/>
    <lineage>
        <taxon>Eukaryota</taxon>
        <taxon>Fungi</taxon>
        <taxon>Dikarya</taxon>
        <taxon>Basidiomycota</taxon>
        <taxon>Pucciniomycotina</taxon>
        <taxon>Pucciniomycetes</taxon>
        <taxon>Pucciniales</taxon>
        <taxon>Phakopsoraceae</taxon>
        <taxon>Phakopsora</taxon>
    </lineage>
</organism>
<dbReference type="AlphaFoldDB" id="A0AAV0AX44"/>
<sequence>MDKQTVNQRGYNYLAEMMKGQERWESSCPSASIMSRSAFEEGLSSESPEPFRSSATDLDRSRQAFMNPTDIKADRERKWKAEMARSRNQFFEDDSPPWASSKKKRMTMTMAGVKNLVWWIKMILMRFQAKLQTWLDSINNDKRIVKYHVKKDKVTIPKASQELQQDYQGNRQDSYLVLLTELVKFRSTHKDISMEKDELCAVKDLEQGLRLNISHFEDWELTENVPRRQISFGAYGGVARTSLEDEGDGGAAEDRASLCDLFDGL</sequence>
<dbReference type="EMBL" id="CALTRL010001451">
    <property type="protein sequence ID" value="CAH7672542.1"/>
    <property type="molecule type" value="Genomic_DNA"/>
</dbReference>
<evidence type="ECO:0000313" key="3">
    <source>
        <dbReference type="Proteomes" id="UP001153365"/>
    </source>
</evidence>
<dbReference type="Proteomes" id="UP001153365">
    <property type="component" value="Unassembled WGS sequence"/>
</dbReference>
<evidence type="ECO:0000313" key="2">
    <source>
        <dbReference type="EMBL" id="CAH7672542.1"/>
    </source>
</evidence>
<feature type="region of interest" description="Disordered" evidence="1">
    <location>
        <begin position="38"/>
        <end position="58"/>
    </location>
</feature>
<comment type="caution">
    <text evidence="2">The sequence shown here is derived from an EMBL/GenBank/DDBJ whole genome shotgun (WGS) entry which is preliminary data.</text>
</comment>
<name>A0AAV0AX44_PHAPC</name>
<evidence type="ECO:0000256" key="1">
    <source>
        <dbReference type="SAM" id="MobiDB-lite"/>
    </source>
</evidence>
<proteinExistence type="predicted"/>
<gene>
    <name evidence="2" type="ORF">PPACK8108_LOCUS7358</name>
</gene>